<name>A0ABP2EVD9_AJEDR</name>
<sequence>MSSYISRRDCLAYTTDVLARFPRGLVTQTLRETNAFSAQQSDLRRVVVSRGQGEGEDNAPVSMRGSRRVKRWLPNIVLKFCSTRPGCRVILVQLRGSDHFGPDLMQILSFK</sequence>
<dbReference type="RefSeq" id="XP_045273851.1">
    <property type="nucleotide sequence ID" value="XM_045416889.1"/>
</dbReference>
<evidence type="ECO:0000313" key="2">
    <source>
        <dbReference type="Proteomes" id="UP000002039"/>
    </source>
</evidence>
<gene>
    <name evidence="1" type="ORF">BDCG_01388</name>
</gene>
<dbReference type="Proteomes" id="UP000002039">
    <property type="component" value="Unassembled WGS sequence"/>
</dbReference>
<accession>A0ABP2EVD9</accession>
<protein>
    <submittedName>
        <fullName evidence="1">Uncharacterized protein</fullName>
    </submittedName>
</protein>
<keyword evidence="2" id="KW-1185">Reference proteome</keyword>
<dbReference type="EMBL" id="EQ999974">
    <property type="protein sequence ID" value="EEQ86268.1"/>
    <property type="molecule type" value="Genomic_DNA"/>
</dbReference>
<evidence type="ECO:0000313" key="1">
    <source>
        <dbReference type="EMBL" id="EEQ86268.1"/>
    </source>
</evidence>
<reference evidence="2" key="1">
    <citation type="journal article" date="2015" name="PLoS Genet.">
        <title>The dynamic genome and transcriptome of the human fungal pathogen Blastomyces and close relative Emmonsia.</title>
        <authorList>
            <person name="Munoz J.F."/>
            <person name="Gauthier G.M."/>
            <person name="Desjardins C.A."/>
            <person name="Gallo J.E."/>
            <person name="Holder J."/>
            <person name="Sullivan T.D."/>
            <person name="Marty A.J."/>
            <person name="Carmen J.C."/>
            <person name="Chen Z."/>
            <person name="Ding L."/>
            <person name="Gujja S."/>
            <person name="Magrini V."/>
            <person name="Misas E."/>
            <person name="Mitreva M."/>
            <person name="Priest M."/>
            <person name="Saif S."/>
            <person name="Whiston E.A."/>
            <person name="Young S."/>
            <person name="Zeng Q."/>
            <person name="Goldman W.E."/>
            <person name="Mardis E.R."/>
            <person name="Taylor J.W."/>
            <person name="McEwen J.G."/>
            <person name="Clay O.K."/>
            <person name="Klein B.S."/>
            <person name="Cuomo C.A."/>
        </authorList>
    </citation>
    <scope>NUCLEOTIDE SEQUENCE [LARGE SCALE GENOMIC DNA]</scope>
    <source>
        <strain evidence="2">ER-3 / ATCC MYA-2586</strain>
    </source>
</reference>
<organism evidence="1 2">
    <name type="scientific">Ajellomyces dermatitidis (strain ER-3 / ATCC MYA-2586)</name>
    <name type="common">Blastomyces dermatitidis</name>
    <dbReference type="NCBI Taxonomy" id="559297"/>
    <lineage>
        <taxon>Eukaryota</taxon>
        <taxon>Fungi</taxon>
        <taxon>Dikarya</taxon>
        <taxon>Ascomycota</taxon>
        <taxon>Pezizomycotina</taxon>
        <taxon>Eurotiomycetes</taxon>
        <taxon>Eurotiomycetidae</taxon>
        <taxon>Onygenales</taxon>
        <taxon>Ajellomycetaceae</taxon>
        <taxon>Blastomyces</taxon>
    </lineage>
</organism>
<proteinExistence type="predicted"/>
<dbReference type="GeneID" id="69023985"/>